<dbReference type="PROSITE" id="PS51379">
    <property type="entry name" value="4FE4S_FER_2"/>
    <property type="match status" value="2"/>
</dbReference>
<organism evidence="8 9">
    <name type="scientific">Desulfuromusa kysingii</name>
    <dbReference type="NCBI Taxonomy" id="37625"/>
    <lineage>
        <taxon>Bacteria</taxon>
        <taxon>Pseudomonadati</taxon>
        <taxon>Thermodesulfobacteriota</taxon>
        <taxon>Desulfuromonadia</taxon>
        <taxon>Desulfuromonadales</taxon>
        <taxon>Geopsychrobacteraceae</taxon>
        <taxon>Desulfuromusa</taxon>
    </lineage>
</organism>
<evidence type="ECO:0000256" key="3">
    <source>
        <dbReference type="ARBA" id="ARBA00022737"/>
    </source>
</evidence>
<dbReference type="EC" id="1.1.99.14" evidence="6"/>
<dbReference type="SUPFAM" id="SSF46548">
    <property type="entry name" value="alpha-helical ferredoxin"/>
    <property type="match status" value="1"/>
</dbReference>
<keyword evidence="5 6" id="KW-0411">Iron-sulfur</keyword>
<keyword evidence="9" id="KW-1185">Reference proteome</keyword>
<evidence type="ECO:0000313" key="8">
    <source>
        <dbReference type="EMBL" id="SDZ99239.1"/>
    </source>
</evidence>
<proteinExistence type="predicted"/>
<evidence type="ECO:0000256" key="6">
    <source>
        <dbReference type="PIRNR" id="PIRNR000139"/>
    </source>
</evidence>
<protein>
    <recommendedName>
        <fullName evidence="6">Glycolate oxidase iron-sulfur subunit</fullName>
        <ecNumber evidence="6">1.1.99.14</ecNumber>
    </recommendedName>
</protein>
<evidence type="ECO:0000256" key="1">
    <source>
        <dbReference type="ARBA" id="ARBA00022485"/>
    </source>
</evidence>
<keyword evidence="6" id="KW-0249">Electron transport</keyword>
<dbReference type="AlphaFoldDB" id="A0A1H3XIS6"/>
<dbReference type="InterPro" id="IPR017900">
    <property type="entry name" value="4Fe4S_Fe_S_CS"/>
</dbReference>
<comment type="catalytic activity">
    <reaction evidence="6">
        <text>glycolate + A = glyoxylate + AH2</text>
        <dbReference type="Rhea" id="RHEA:21264"/>
        <dbReference type="ChEBI" id="CHEBI:13193"/>
        <dbReference type="ChEBI" id="CHEBI:17499"/>
        <dbReference type="ChEBI" id="CHEBI:29805"/>
        <dbReference type="ChEBI" id="CHEBI:36655"/>
        <dbReference type="EC" id="1.1.99.14"/>
    </reaction>
</comment>
<dbReference type="Pfam" id="PF13183">
    <property type="entry name" value="Fer4_8"/>
    <property type="match status" value="1"/>
</dbReference>
<dbReference type="Pfam" id="PF02754">
    <property type="entry name" value="CCG"/>
    <property type="match status" value="2"/>
</dbReference>
<dbReference type="Gene3D" id="1.10.1060.10">
    <property type="entry name" value="Alpha-helical ferredoxin"/>
    <property type="match status" value="1"/>
</dbReference>
<dbReference type="PIRSF" id="PIRSF000139">
    <property type="entry name" value="Glc_ox_4Fe-4S"/>
    <property type="match status" value="1"/>
</dbReference>
<dbReference type="GO" id="GO:0046872">
    <property type="term" value="F:metal ion binding"/>
    <property type="evidence" value="ECO:0007669"/>
    <property type="project" value="UniProtKB-UniRule"/>
</dbReference>
<dbReference type="Proteomes" id="UP000199409">
    <property type="component" value="Unassembled WGS sequence"/>
</dbReference>
<dbReference type="InterPro" id="IPR017896">
    <property type="entry name" value="4Fe4S_Fe-S-bd"/>
</dbReference>
<dbReference type="InterPro" id="IPR009051">
    <property type="entry name" value="Helical_ferredxn"/>
</dbReference>
<feature type="domain" description="4Fe-4S ferredoxin-type" evidence="7">
    <location>
        <begin position="14"/>
        <end position="44"/>
    </location>
</feature>
<dbReference type="PANTHER" id="PTHR32479">
    <property type="entry name" value="GLYCOLATE OXIDASE IRON-SULFUR SUBUNIT"/>
    <property type="match status" value="1"/>
</dbReference>
<keyword evidence="6" id="KW-0813">Transport</keyword>
<evidence type="ECO:0000256" key="5">
    <source>
        <dbReference type="ARBA" id="ARBA00023014"/>
    </source>
</evidence>
<keyword evidence="1 6" id="KW-0004">4Fe-4S</keyword>
<accession>A0A1H3XIS6</accession>
<reference evidence="8 9" key="1">
    <citation type="submission" date="2016-10" db="EMBL/GenBank/DDBJ databases">
        <authorList>
            <person name="de Groot N.N."/>
        </authorList>
    </citation>
    <scope>NUCLEOTIDE SEQUENCE [LARGE SCALE GENOMIC DNA]</scope>
    <source>
        <strain evidence="8 9">DSM 7343</strain>
    </source>
</reference>
<keyword evidence="2 6" id="KW-0479">Metal-binding</keyword>
<dbReference type="InterPro" id="IPR004017">
    <property type="entry name" value="Cys_rich_dom"/>
</dbReference>
<keyword evidence="3" id="KW-0677">Repeat</keyword>
<evidence type="ECO:0000313" key="9">
    <source>
        <dbReference type="Proteomes" id="UP000199409"/>
    </source>
</evidence>
<feature type="domain" description="4Fe-4S ferredoxin-type" evidence="7">
    <location>
        <begin position="65"/>
        <end position="89"/>
    </location>
</feature>
<sequence length="434" mass="48862">MIEQEKFGNFTHQDAPKYEDILQCMRCGFCLPTCPTFSLTGRERSSPRGRVALARAVGEGKMEFNQAMKEEAFFCLDCRACTTACPSGVQAGSLMEMCRAQVSQQHPLPKWQTGFRNFVLTKMLPNPDLMETSMLPARLYQQLGIQWLVRYSKLLKLGPKWIDKAEGMMPELHQPLRQNIPQFSPATGEKRGTVGFFLGCVMTLMYAEVSRQTIKVLNHQGFDIITPKAQKCCGAPHMTEGDRETTRQLAQHNLDLFMDLDVDAIVTDCAGCGAALKEYEELLAEREDHTRLQQFHSKIKDISEFLVEVGVRAENLIPVNKVVTYHEPCHLCHAQGVSKQPRDLIRAIPGVEFREMKEASWCCGSAATFSLKFTEASQKILDRKLHHVAETKADYLITANPGCHLQLAWGLREADMPQPVLHLIELLGEATPDH</sequence>
<dbReference type="PANTHER" id="PTHR32479:SF17">
    <property type="entry name" value="GLYCOLATE OXIDASE IRON-SULFUR SUBUNIT"/>
    <property type="match status" value="1"/>
</dbReference>
<dbReference type="GO" id="GO:0051539">
    <property type="term" value="F:4 iron, 4 sulfur cluster binding"/>
    <property type="evidence" value="ECO:0007669"/>
    <property type="project" value="UniProtKB-UniRule"/>
</dbReference>
<dbReference type="InterPro" id="IPR012257">
    <property type="entry name" value="Glc_ox_4Fe-4S"/>
</dbReference>
<evidence type="ECO:0000256" key="4">
    <source>
        <dbReference type="ARBA" id="ARBA00023004"/>
    </source>
</evidence>
<dbReference type="EMBL" id="FNQN01000002">
    <property type="protein sequence ID" value="SDZ99239.1"/>
    <property type="molecule type" value="Genomic_DNA"/>
</dbReference>
<dbReference type="PROSITE" id="PS00198">
    <property type="entry name" value="4FE4S_FER_1"/>
    <property type="match status" value="1"/>
</dbReference>
<name>A0A1H3XIS6_9BACT</name>
<keyword evidence="4 6" id="KW-0408">Iron</keyword>
<comment type="cofactor">
    <cofactor evidence="6">
        <name>[4Fe-4S] cluster</name>
        <dbReference type="ChEBI" id="CHEBI:49883"/>
    </cofactor>
    <text evidence="6">Binds 2 [4Fe-4S] clusters.</text>
</comment>
<dbReference type="GO" id="GO:0019154">
    <property type="term" value="F:glycolate dehydrogenase activity"/>
    <property type="evidence" value="ECO:0007669"/>
    <property type="project" value="UniProtKB-EC"/>
</dbReference>
<evidence type="ECO:0000256" key="2">
    <source>
        <dbReference type="ARBA" id="ARBA00022723"/>
    </source>
</evidence>
<dbReference type="STRING" id="37625.SAMN05660420_00991"/>
<evidence type="ECO:0000259" key="7">
    <source>
        <dbReference type="PROSITE" id="PS51379"/>
    </source>
</evidence>
<gene>
    <name evidence="8" type="ORF">SAMN05660420_00991</name>
</gene>
<dbReference type="RefSeq" id="WP_175498266.1">
    <property type="nucleotide sequence ID" value="NZ_FNQN01000002.1"/>
</dbReference>
<comment type="function">
    <text evidence="6">Component of a complex that catalyzes the oxidation of glycolate to glyoxylate.</text>
</comment>
<comment type="catalytic activity">
    <reaction evidence="6">
        <text>(R)-lactate + A = pyruvate + AH2</text>
        <dbReference type="Rhea" id="RHEA:15089"/>
        <dbReference type="ChEBI" id="CHEBI:13193"/>
        <dbReference type="ChEBI" id="CHEBI:15361"/>
        <dbReference type="ChEBI" id="CHEBI:16004"/>
        <dbReference type="ChEBI" id="CHEBI:17499"/>
    </reaction>
</comment>